<evidence type="ECO:0000313" key="2">
    <source>
        <dbReference type="EMBL" id="KAH3783410.1"/>
    </source>
</evidence>
<dbReference type="PANTHER" id="PTHR10536">
    <property type="entry name" value="DNA PRIMASE SMALL SUBUNIT"/>
    <property type="match status" value="1"/>
</dbReference>
<dbReference type="InterPro" id="IPR002755">
    <property type="entry name" value="DNA_primase_S"/>
</dbReference>
<organism evidence="2 3">
    <name type="scientific">Dreissena polymorpha</name>
    <name type="common">Zebra mussel</name>
    <name type="synonym">Mytilus polymorpha</name>
    <dbReference type="NCBI Taxonomy" id="45954"/>
    <lineage>
        <taxon>Eukaryota</taxon>
        <taxon>Metazoa</taxon>
        <taxon>Spiralia</taxon>
        <taxon>Lophotrochozoa</taxon>
        <taxon>Mollusca</taxon>
        <taxon>Bivalvia</taxon>
        <taxon>Autobranchia</taxon>
        <taxon>Heteroconchia</taxon>
        <taxon>Euheterodonta</taxon>
        <taxon>Imparidentia</taxon>
        <taxon>Neoheterodontei</taxon>
        <taxon>Myida</taxon>
        <taxon>Dreissenoidea</taxon>
        <taxon>Dreissenidae</taxon>
        <taxon>Dreissena</taxon>
    </lineage>
</organism>
<reference evidence="2" key="1">
    <citation type="journal article" date="2019" name="bioRxiv">
        <title>The Genome of the Zebra Mussel, Dreissena polymorpha: A Resource for Invasive Species Research.</title>
        <authorList>
            <person name="McCartney M.A."/>
            <person name="Auch B."/>
            <person name="Kono T."/>
            <person name="Mallez S."/>
            <person name="Zhang Y."/>
            <person name="Obille A."/>
            <person name="Becker A."/>
            <person name="Abrahante J.E."/>
            <person name="Garbe J."/>
            <person name="Badalamenti J.P."/>
            <person name="Herman A."/>
            <person name="Mangelson H."/>
            <person name="Liachko I."/>
            <person name="Sullivan S."/>
            <person name="Sone E.D."/>
            <person name="Koren S."/>
            <person name="Silverstein K.A.T."/>
            <person name="Beckman K.B."/>
            <person name="Gohl D.M."/>
        </authorList>
    </citation>
    <scope>NUCLEOTIDE SEQUENCE</scope>
    <source>
        <strain evidence="2">Duluth1</strain>
        <tissue evidence="2">Whole animal</tissue>
    </source>
</reference>
<evidence type="ECO:0000256" key="1">
    <source>
        <dbReference type="ARBA" id="ARBA00009762"/>
    </source>
</evidence>
<gene>
    <name evidence="2" type="ORF">DPMN_161347</name>
</gene>
<protein>
    <submittedName>
        <fullName evidence="2">Uncharacterized protein</fullName>
    </submittedName>
</protein>
<dbReference type="SUPFAM" id="SSF56747">
    <property type="entry name" value="Prim-pol domain"/>
    <property type="match status" value="1"/>
</dbReference>
<proteinExistence type="inferred from homology"/>
<dbReference type="AlphaFoldDB" id="A0A9D4IR09"/>
<dbReference type="Pfam" id="PF01896">
    <property type="entry name" value="DNA_primase_S"/>
    <property type="match status" value="1"/>
</dbReference>
<sequence length="127" mass="14986">MWSFKTKSNEWVSVHYGHILIYHYNDPISLTPSVQLAETLEREFESTINTTHKRWLLFEKMCEDRRQKSDAKKSPNLEDEVMLQYCYPRLDVNVSKGVNHLLKSPFCIHPKTVPGPDIKRRVLEHSC</sequence>
<comment type="similarity">
    <text evidence="1">Belongs to the eukaryotic-type primase small subunit family.</text>
</comment>
<comment type="caution">
    <text evidence="2">The sequence shown here is derived from an EMBL/GenBank/DDBJ whole genome shotgun (WGS) entry which is preliminary data.</text>
</comment>
<dbReference type="GO" id="GO:0003899">
    <property type="term" value="F:DNA-directed RNA polymerase activity"/>
    <property type="evidence" value="ECO:0007669"/>
    <property type="project" value="InterPro"/>
</dbReference>
<keyword evidence="3" id="KW-1185">Reference proteome</keyword>
<reference evidence="2" key="2">
    <citation type="submission" date="2020-11" db="EMBL/GenBank/DDBJ databases">
        <authorList>
            <person name="McCartney M.A."/>
            <person name="Auch B."/>
            <person name="Kono T."/>
            <person name="Mallez S."/>
            <person name="Becker A."/>
            <person name="Gohl D.M."/>
            <person name="Silverstein K.A.T."/>
            <person name="Koren S."/>
            <person name="Bechman K.B."/>
            <person name="Herman A."/>
            <person name="Abrahante J.E."/>
            <person name="Garbe J."/>
        </authorList>
    </citation>
    <scope>NUCLEOTIDE SEQUENCE</scope>
    <source>
        <strain evidence="2">Duluth1</strain>
        <tissue evidence="2">Whole animal</tissue>
    </source>
</reference>
<name>A0A9D4IR09_DREPO</name>
<evidence type="ECO:0000313" key="3">
    <source>
        <dbReference type="Proteomes" id="UP000828390"/>
    </source>
</evidence>
<dbReference type="EMBL" id="JAIWYP010000008">
    <property type="protein sequence ID" value="KAH3783410.1"/>
    <property type="molecule type" value="Genomic_DNA"/>
</dbReference>
<accession>A0A9D4IR09</accession>
<dbReference type="Proteomes" id="UP000828390">
    <property type="component" value="Unassembled WGS sequence"/>
</dbReference>
<dbReference type="Gene3D" id="3.90.920.10">
    <property type="entry name" value="DNA primase, PRIM domain"/>
    <property type="match status" value="1"/>
</dbReference>
<dbReference type="GO" id="GO:0006269">
    <property type="term" value="P:DNA replication, synthesis of primer"/>
    <property type="evidence" value="ECO:0007669"/>
    <property type="project" value="InterPro"/>
</dbReference>